<dbReference type="Proteomes" id="UP000618733">
    <property type="component" value="Unassembled WGS sequence"/>
</dbReference>
<feature type="signal peptide" evidence="2">
    <location>
        <begin position="1"/>
        <end position="34"/>
    </location>
</feature>
<comment type="caution">
    <text evidence="3">The sequence shown here is derived from an EMBL/GenBank/DDBJ whole genome shotgun (WGS) entry which is preliminary data.</text>
</comment>
<keyword evidence="1" id="KW-0472">Membrane</keyword>
<keyword evidence="2" id="KW-0732">Signal</keyword>
<name>A0A934QD17_9MICO</name>
<evidence type="ECO:0000256" key="2">
    <source>
        <dbReference type="SAM" id="SignalP"/>
    </source>
</evidence>
<organism evidence="3 4">
    <name type="scientific">Leucobacter edaphi</name>
    <dbReference type="NCBI Taxonomy" id="2796472"/>
    <lineage>
        <taxon>Bacteria</taxon>
        <taxon>Bacillati</taxon>
        <taxon>Actinomycetota</taxon>
        <taxon>Actinomycetes</taxon>
        <taxon>Micrococcales</taxon>
        <taxon>Microbacteriaceae</taxon>
        <taxon>Leucobacter</taxon>
    </lineage>
</organism>
<proteinExistence type="predicted"/>
<reference evidence="3" key="1">
    <citation type="submission" date="2020-12" db="EMBL/GenBank/DDBJ databases">
        <title>Leucobacter sp. CAS2, isolated from Chromium sludge.</title>
        <authorList>
            <person name="Xu Z."/>
        </authorList>
    </citation>
    <scope>NUCLEOTIDE SEQUENCE</scope>
    <source>
        <strain evidence="3">CSA2</strain>
    </source>
</reference>
<sequence>MPKRLASRPAFSRRRTTMILIAAGALAAAGFATAALAPGAAPAAHAASIERPATQAEIIPETTSASAEPVVLETPRTGPVADRDRWGVQDFALLGAAIAATAAVCGVAFGRSRSERTEERAETARIELPGAARLV</sequence>
<gene>
    <name evidence="3" type="ORF">JD292_02435</name>
</gene>
<keyword evidence="1" id="KW-0812">Transmembrane</keyword>
<dbReference type="AlphaFoldDB" id="A0A934QD17"/>
<dbReference type="PROSITE" id="PS51318">
    <property type="entry name" value="TAT"/>
    <property type="match status" value="1"/>
</dbReference>
<keyword evidence="4" id="KW-1185">Reference proteome</keyword>
<feature type="transmembrane region" description="Helical" evidence="1">
    <location>
        <begin position="91"/>
        <end position="110"/>
    </location>
</feature>
<dbReference type="InterPro" id="IPR006311">
    <property type="entry name" value="TAT_signal"/>
</dbReference>
<dbReference type="EMBL" id="JAEHOI010000002">
    <property type="protein sequence ID" value="MBK0420939.1"/>
    <property type="molecule type" value="Genomic_DNA"/>
</dbReference>
<keyword evidence="1" id="KW-1133">Transmembrane helix</keyword>
<accession>A0A934QD17</accession>
<dbReference type="RefSeq" id="WP_200131143.1">
    <property type="nucleotide sequence ID" value="NZ_JAEHOI010000002.1"/>
</dbReference>
<feature type="chain" id="PRO_5039255860" evidence="2">
    <location>
        <begin position="35"/>
        <end position="135"/>
    </location>
</feature>
<evidence type="ECO:0000313" key="4">
    <source>
        <dbReference type="Proteomes" id="UP000618733"/>
    </source>
</evidence>
<evidence type="ECO:0000313" key="3">
    <source>
        <dbReference type="EMBL" id="MBK0420939.1"/>
    </source>
</evidence>
<protein>
    <submittedName>
        <fullName evidence="3">Uncharacterized protein</fullName>
    </submittedName>
</protein>
<evidence type="ECO:0000256" key="1">
    <source>
        <dbReference type="SAM" id="Phobius"/>
    </source>
</evidence>